<dbReference type="RefSeq" id="WP_307260466.1">
    <property type="nucleotide sequence ID" value="NZ_JAUSVL010000001.1"/>
</dbReference>
<evidence type="ECO:0000313" key="2">
    <source>
        <dbReference type="EMBL" id="MDQ0289131.1"/>
    </source>
</evidence>
<comment type="caution">
    <text evidence="2">The sequence shown here is derived from an EMBL/GenBank/DDBJ whole genome shotgun (WGS) entry which is preliminary data.</text>
</comment>
<gene>
    <name evidence="2" type="ORF">J3R75_001238</name>
</gene>
<feature type="transmembrane region" description="Helical" evidence="1">
    <location>
        <begin position="72"/>
        <end position="88"/>
    </location>
</feature>
<feature type="transmembrane region" description="Helical" evidence="1">
    <location>
        <begin position="109"/>
        <end position="131"/>
    </location>
</feature>
<name>A0AAE3VF39_9BACT</name>
<organism evidence="2 3">
    <name type="scientific">Oligosphaera ethanolica</name>
    <dbReference type="NCBI Taxonomy" id="760260"/>
    <lineage>
        <taxon>Bacteria</taxon>
        <taxon>Pseudomonadati</taxon>
        <taxon>Lentisphaerota</taxon>
        <taxon>Oligosphaeria</taxon>
        <taxon>Oligosphaerales</taxon>
        <taxon>Oligosphaeraceae</taxon>
        <taxon>Oligosphaera</taxon>
    </lineage>
</organism>
<feature type="transmembrane region" description="Helical" evidence="1">
    <location>
        <begin position="44"/>
        <end position="66"/>
    </location>
</feature>
<keyword evidence="1" id="KW-0812">Transmembrane</keyword>
<feature type="transmembrane region" description="Helical" evidence="1">
    <location>
        <begin position="6"/>
        <end position="23"/>
    </location>
</feature>
<protein>
    <submittedName>
        <fullName evidence="2">Na+/H+-translocating membrane pyrophosphatase</fullName>
    </submittedName>
</protein>
<evidence type="ECO:0000313" key="3">
    <source>
        <dbReference type="Proteomes" id="UP001238163"/>
    </source>
</evidence>
<dbReference type="Proteomes" id="UP001238163">
    <property type="component" value="Unassembled WGS sequence"/>
</dbReference>
<keyword evidence="3" id="KW-1185">Reference proteome</keyword>
<accession>A0AAE3VF39</accession>
<keyword evidence="1" id="KW-0472">Membrane</keyword>
<evidence type="ECO:0000256" key="1">
    <source>
        <dbReference type="SAM" id="Phobius"/>
    </source>
</evidence>
<sequence length="133" mass="15035">MNLPALGILIIGSFGLLIAAWRHHHMANIPGNKAQQNRSATWNIYTEAAIVIMLTFASLFFASQFFTQREHVMFSSALMAMLSILGSHNRLRVAIRDQEISDKARHRILLNHLFFCCAMGCFMGAILVLIFNR</sequence>
<keyword evidence="1" id="KW-1133">Transmembrane helix</keyword>
<dbReference type="EMBL" id="JAUSVL010000001">
    <property type="protein sequence ID" value="MDQ0289131.1"/>
    <property type="molecule type" value="Genomic_DNA"/>
</dbReference>
<dbReference type="AlphaFoldDB" id="A0AAE3VF39"/>
<reference evidence="2" key="1">
    <citation type="submission" date="2023-07" db="EMBL/GenBank/DDBJ databases">
        <title>Genomic Encyclopedia of Type Strains, Phase IV (KMG-IV): sequencing the most valuable type-strain genomes for metagenomic binning, comparative biology and taxonomic classification.</title>
        <authorList>
            <person name="Goeker M."/>
        </authorList>
    </citation>
    <scope>NUCLEOTIDE SEQUENCE</scope>
    <source>
        <strain evidence="2">DSM 24202</strain>
    </source>
</reference>
<proteinExistence type="predicted"/>